<sequence length="333" mass="37886">MVSSMKSNLFIVAAGLLLALTVQPILSGQDSKLPAVRVESTLFAPGTVTIIPPQPTAEETFTGPIALRDFIDAHPEIAWKAPEFKDGRPYSDPRTRTLPEMARQVILRREVYSLEFAFKPLRQIYADVPQPDGRMKRKLIWYMVFRVRYLGGDLRAAEDSSSNTPYGRIEAVSYKSRRFLPLIVLSNHVTGKEYLDRILPAVKDVIATREKITAPLYNTVEISSQPIKLATDPSSPGVWGLATWEDVDPEIDFFSVYVSGLTNAFKREESKDNKVTLLKKTLQLNFYRPGDTMRQTDDEIRFGIPAFSNAKEQKEILDEYGLTKRLDYQWVYR</sequence>
<dbReference type="AlphaFoldDB" id="A0A517MJ38"/>
<dbReference type="Proteomes" id="UP000320672">
    <property type="component" value="Chromosome"/>
</dbReference>
<name>A0A517MJ38_9BACT</name>
<dbReference type="KEGG" id="rml:FF011L_36890"/>
<organism evidence="1 2">
    <name type="scientific">Roseimaritima multifibrata</name>
    <dbReference type="NCBI Taxonomy" id="1930274"/>
    <lineage>
        <taxon>Bacteria</taxon>
        <taxon>Pseudomonadati</taxon>
        <taxon>Planctomycetota</taxon>
        <taxon>Planctomycetia</taxon>
        <taxon>Pirellulales</taxon>
        <taxon>Pirellulaceae</taxon>
        <taxon>Roseimaritima</taxon>
    </lineage>
</organism>
<evidence type="ECO:0000313" key="1">
    <source>
        <dbReference type="EMBL" id="QDS94906.1"/>
    </source>
</evidence>
<evidence type="ECO:0000313" key="2">
    <source>
        <dbReference type="Proteomes" id="UP000320672"/>
    </source>
</evidence>
<proteinExistence type="predicted"/>
<keyword evidence="2" id="KW-1185">Reference proteome</keyword>
<dbReference type="EMBL" id="CP036262">
    <property type="protein sequence ID" value="QDS94906.1"/>
    <property type="molecule type" value="Genomic_DNA"/>
</dbReference>
<reference evidence="1 2" key="1">
    <citation type="submission" date="2019-02" db="EMBL/GenBank/DDBJ databases">
        <title>Deep-cultivation of Planctomycetes and their phenomic and genomic characterization uncovers novel biology.</title>
        <authorList>
            <person name="Wiegand S."/>
            <person name="Jogler M."/>
            <person name="Boedeker C."/>
            <person name="Pinto D."/>
            <person name="Vollmers J."/>
            <person name="Rivas-Marin E."/>
            <person name="Kohn T."/>
            <person name="Peeters S.H."/>
            <person name="Heuer A."/>
            <person name="Rast P."/>
            <person name="Oberbeckmann S."/>
            <person name="Bunk B."/>
            <person name="Jeske O."/>
            <person name="Meyerdierks A."/>
            <person name="Storesund J.E."/>
            <person name="Kallscheuer N."/>
            <person name="Luecker S."/>
            <person name="Lage O.M."/>
            <person name="Pohl T."/>
            <person name="Merkel B.J."/>
            <person name="Hornburger P."/>
            <person name="Mueller R.-W."/>
            <person name="Bruemmer F."/>
            <person name="Labrenz M."/>
            <person name="Spormann A.M."/>
            <person name="Op den Camp H."/>
            <person name="Overmann J."/>
            <person name="Amann R."/>
            <person name="Jetten M.S.M."/>
            <person name="Mascher T."/>
            <person name="Medema M.H."/>
            <person name="Devos D.P."/>
            <person name="Kaster A.-K."/>
            <person name="Ovreas L."/>
            <person name="Rohde M."/>
            <person name="Galperin M.Y."/>
            <person name="Jogler C."/>
        </authorList>
    </citation>
    <scope>NUCLEOTIDE SEQUENCE [LARGE SCALE GENOMIC DNA]</scope>
    <source>
        <strain evidence="1 2">FF011L</strain>
    </source>
</reference>
<gene>
    <name evidence="1" type="ORF">FF011L_36890</name>
</gene>
<accession>A0A517MJ38</accession>
<protein>
    <submittedName>
        <fullName evidence="1">Uncharacterized protein</fullName>
    </submittedName>
</protein>